<organism evidence="2 3">
    <name type="scientific">Belliella marina</name>
    <dbReference type="NCBI Taxonomy" id="1644146"/>
    <lineage>
        <taxon>Bacteria</taxon>
        <taxon>Pseudomonadati</taxon>
        <taxon>Bacteroidota</taxon>
        <taxon>Cytophagia</taxon>
        <taxon>Cytophagales</taxon>
        <taxon>Cyclobacteriaceae</taxon>
        <taxon>Belliella</taxon>
    </lineage>
</organism>
<keyword evidence="1" id="KW-0472">Membrane</keyword>
<dbReference type="RefSeq" id="WP_376886947.1">
    <property type="nucleotide sequence ID" value="NZ_JBHUHR010000039.1"/>
</dbReference>
<evidence type="ECO:0000313" key="2">
    <source>
        <dbReference type="EMBL" id="MFD2035920.1"/>
    </source>
</evidence>
<gene>
    <name evidence="2" type="ORF">ACFSKL_14040</name>
</gene>
<accession>A0ABW4VQS7</accession>
<reference evidence="3" key="1">
    <citation type="journal article" date="2019" name="Int. J. Syst. Evol. Microbiol.">
        <title>The Global Catalogue of Microorganisms (GCM) 10K type strain sequencing project: providing services to taxonomists for standard genome sequencing and annotation.</title>
        <authorList>
            <consortium name="The Broad Institute Genomics Platform"/>
            <consortium name="The Broad Institute Genome Sequencing Center for Infectious Disease"/>
            <person name="Wu L."/>
            <person name="Ma J."/>
        </authorList>
    </citation>
    <scope>NUCLEOTIDE SEQUENCE [LARGE SCALE GENOMIC DNA]</scope>
    <source>
        <strain evidence="3">CGMCC 1.15180</strain>
    </source>
</reference>
<evidence type="ECO:0008006" key="4">
    <source>
        <dbReference type="Google" id="ProtNLM"/>
    </source>
</evidence>
<dbReference type="EMBL" id="JBHUHR010000039">
    <property type="protein sequence ID" value="MFD2035920.1"/>
    <property type="molecule type" value="Genomic_DNA"/>
</dbReference>
<keyword evidence="1" id="KW-1133">Transmembrane helix</keyword>
<comment type="caution">
    <text evidence="2">The sequence shown here is derived from an EMBL/GenBank/DDBJ whole genome shotgun (WGS) entry which is preliminary data.</text>
</comment>
<name>A0ABW4VQS7_9BACT</name>
<evidence type="ECO:0000313" key="3">
    <source>
        <dbReference type="Proteomes" id="UP001597361"/>
    </source>
</evidence>
<evidence type="ECO:0000256" key="1">
    <source>
        <dbReference type="SAM" id="Phobius"/>
    </source>
</evidence>
<keyword evidence="1" id="KW-0812">Transmembrane</keyword>
<dbReference type="Proteomes" id="UP001597361">
    <property type="component" value="Unassembled WGS sequence"/>
</dbReference>
<protein>
    <recommendedName>
        <fullName evidence="4">PH domain-containing protein</fullName>
    </recommendedName>
</protein>
<feature type="transmembrane region" description="Helical" evidence="1">
    <location>
        <begin position="35"/>
        <end position="54"/>
    </location>
</feature>
<keyword evidence="3" id="KW-1185">Reference proteome</keyword>
<proteinExistence type="predicted"/>
<sequence length="132" mass="15381">MKIYDKHSYKFLIFFSALQVVFGLIGLFTDYPKFTAYPQILIGLAGILAGFYSIKIPYVEIVGRTIVKHSLFKKKMDMDEVQTIEKIDNVLILKSEKSKIKIRRAMLDVLEIREFEEFVRNAIASREIQVEK</sequence>
<feature type="transmembrane region" description="Helical" evidence="1">
    <location>
        <begin position="12"/>
        <end position="29"/>
    </location>
</feature>